<keyword evidence="2" id="KW-0723">Serine/threonine-protein kinase</keyword>
<dbReference type="SUPFAM" id="SSF56112">
    <property type="entry name" value="Protein kinase-like (PK-like)"/>
    <property type="match status" value="1"/>
</dbReference>
<evidence type="ECO:0000256" key="5">
    <source>
        <dbReference type="ARBA" id="ARBA00022741"/>
    </source>
</evidence>
<organism evidence="12 13">
    <name type="scientific">Haemaphysalis longicornis</name>
    <name type="common">Bush tick</name>
    <dbReference type="NCBI Taxonomy" id="44386"/>
    <lineage>
        <taxon>Eukaryota</taxon>
        <taxon>Metazoa</taxon>
        <taxon>Ecdysozoa</taxon>
        <taxon>Arthropoda</taxon>
        <taxon>Chelicerata</taxon>
        <taxon>Arachnida</taxon>
        <taxon>Acari</taxon>
        <taxon>Parasitiformes</taxon>
        <taxon>Ixodida</taxon>
        <taxon>Ixodoidea</taxon>
        <taxon>Ixodidae</taxon>
        <taxon>Haemaphysalinae</taxon>
        <taxon>Haemaphysalis</taxon>
    </lineage>
</organism>
<comment type="catalytic activity">
    <reaction evidence="10">
        <text>L-threonyl-[protein] + ATP = O-phospho-L-threonyl-[protein] + ADP + H(+)</text>
        <dbReference type="Rhea" id="RHEA:46608"/>
        <dbReference type="Rhea" id="RHEA-COMP:11060"/>
        <dbReference type="Rhea" id="RHEA-COMP:11605"/>
        <dbReference type="ChEBI" id="CHEBI:15378"/>
        <dbReference type="ChEBI" id="CHEBI:30013"/>
        <dbReference type="ChEBI" id="CHEBI:30616"/>
        <dbReference type="ChEBI" id="CHEBI:61977"/>
        <dbReference type="ChEBI" id="CHEBI:456216"/>
        <dbReference type="EC" id="2.7.11.1"/>
    </reaction>
</comment>
<dbReference type="GO" id="GO:0046872">
    <property type="term" value="F:metal ion binding"/>
    <property type="evidence" value="ECO:0007669"/>
    <property type="project" value="UniProtKB-KW"/>
</dbReference>
<evidence type="ECO:0000256" key="3">
    <source>
        <dbReference type="ARBA" id="ARBA00022679"/>
    </source>
</evidence>
<name>A0A9J6H7W6_HAELO</name>
<evidence type="ECO:0000256" key="8">
    <source>
        <dbReference type="ARBA" id="ARBA00022842"/>
    </source>
</evidence>
<dbReference type="PANTHER" id="PTHR11042:SF183">
    <property type="entry name" value="MEMBRANE-ASSOCIATED TYROSINE- AND THREONINE-SPECIFIC CDC2-INHIBITORY KINASE"/>
    <property type="match status" value="1"/>
</dbReference>
<evidence type="ECO:0000256" key="1">
    <source>
        <dbReference type="ARBA" id="ARBA00012513"/>
    </source>
</evidence>
<keyword evidence="6" id="KW-0418">Kinase</keyword>
<dbReference type="InterPro" id="IPR050339">
    <property type="entry name" value="CC_SR_Kinase"/>
</dbReference>
<dbReference type="GO" id="GO:0110031">
    <property type="term" value="P:negative regulation of G2/MI transition of meiotic cell cycle"/>
    <property type="evidence" value="ECO:0007669"/>
    <property type="project" value="TreeGrafter"/>
</dbReference>
<dbReference type="VEuPathDB" id="VectorBase:HLOH_062062"/>
<keyword evidence="4" id="KW-0479">Metal-binding</keyword>
<accession>A0A9J6H7W6</accession>
<comment type="caution">
    <text evidence="12">The sequence shown here is derived from an EMBL/GenBank/DDBJ whole genome shotgun (WGS) entry which is preliminary data.</text>
</comment>
<comment type="catalytic activity">
    <reaction evidence="11">
        <text>L-seryl-[protein] + ATP = O-phospho-L-seryl-[protein] + ADP + H(+)</text>
        <dbReference type="Rhea" id="RHEA:17989"/>
        <dbReference type="Rhea" id="RHEA-COMP:9863"/>
        <dbReference type="Rhea" id="RHEA-COMP:11604"/>
        <dbReference type="ChEBI" id="CHEBI:15378"/>
        <dbReference type="ChEBI" id="CHEBI:29999"/>
        <dbReference type="ChEBI" id="CHEBI:30616"/>
        <dbReference type="ChEBI" id="CHEBI:83421"/>
        <dbReference type="ChEBI" id="CHEBI:456216"/>
        <dbReference type="EC" id="2.7.11.1"/>
    </reaction>
</comment>
<keyword evidence="7" id="KW-0067">ATP-binding</keyword>
<evidence type="ECO:0000256" key="2">
    <source>
        <dbReference type="ARBA" id="ARBA00022527"/>
    </source>
</evidence>
<evidence type="ECO:0000256" key="6">
    <source>
        <dbReference type="ARBA" id="ARBA00022777"/>
    </source>
</evidence>
<evidence type="ECO:0000256" key="10">
    <source>
        <dbReference type="ARBA" id="ARBA00047899"/>
    </source>
</evidence>
<proteinExistence type="predicted"/>
<dbReference type="EC" id="2.7.11.1" evidence="1"/>
<gene>
    <name evidence="12" type="ORF">HPB48_024366</name>
</gene>
<dbReference type="GO" id="GO:0005737">
    <property type="term" value="C:cytoplasm"/>
    <property type="evidence" value="ECO:0007669"/>
    <property type="project" value="TreeGrafter"/>
</dbReference>
<sequence>MTGTGTHRCTRCAAGGTTAGTRLKEAHHKFRGERDRQQRLQEVAKHERLPPHPHCVRFVKAWEEDYRLYIQTELCRCSLASYAQENHSIPERTVWEYLVDLLLVGLSPELHAVIKEMMQPNPNKRPTIDQLLERPEVKKVLRRRKVYVAWRRSLAWTLPVSWFKALWGHPQRCEAASSHQLFPDSDCFSDGLLLFWLPGCIAFIGGDGRYLLGQFIS</sequence>
<dbReference type="GO" id="GO:0004674">
    <property type="term" value="F:protein serine/threonine kinase activity"/>
    <property type="evidence" value="ECO:0007669"/>
    <property type="project" value="UniProtKB-KW"/>
</dbReference>
<reference evidence="12 13" key="1">
    <citation type="journal article" date="2020" name="Cell">
        <title>Large-Scale Comparative Analyses of Tick Genomes Elucidate Their Genetic Diversity and Vector Capacities.</title>
        <authorList>
            <consortium name="Tick Genome and Microbiome Consortium (TIGMIC)"/>
            <person name="Jia N."/>
            <person name="Wang J."/>
            <person name="Shi W."/>
            <person name="Du L."/>
            <person name="Sun Y."/>
            <person name="Zhan W."/>
            <person name="Jiang J.F."/>
            <person name="Wang Q."/>
            <person name="Zhang B."/>
            <person name="Ji P."/>
            <person name="Bell-Sakyi L."/>
            <person name="Cui X.M."/>
            <person name="Yuan T.T."/>
            <person name="Jiang B.G."/>
            <person name="Yang W.F."/>
            <person name="Lam T.T."/>
            <person name="Chang Q.C."/>
            <person name="Ding S.J."/>
            <person name="Wang X.J."/>
            <person name="Zhu J.G."/>
            <person name="Ruan X.D."/>
            <person name="Zhao L."/>
            <person name="Wei J.T."/>
            <person name="Ye R.Z."/>
            <person name="Que T.C."/>
            <person name="Du C.H."/>
            <person name="Zhou Y.H."/>
            <person name="Cheng J.X."/>
            <person name="Dai P.F."/>
            <person name="Guo W.B."/>
            <person name="Han X.H."/>
            <person name="Huang E.J."/>
            <person name="Li L.F."/>
            <person name="Wei W."/>
            <person name="Gao Y.C."/>
            <person name="Liu J.Z."/>
            <person name="Shao H.Z."/>
            <person name="Wang X."/>
            <person name="Wang C.C."/>
            <person name="Yang T.C."/>
            <person name="Huo Q.B."/>
            <person name="Li W."/>
            <person name="Chen H.Y."/>
            <person name="Chen S.E."/>
            <person name="Zhou L.G."/>
            <person name="Ni X.B."/>
            <person name="Tian J.H."/>
            <person name="Sheng Y."/>
            <person name="Liu T."/>
            <person name="Pan Y.S."/>
            <person name="Xia L.Y."/>
            <person name="Li J."/>
            <person name="Zhao F."/>
            <person name="Cao W.C."/>
        </authorList>
    </citation>
    <scope>NUCLEOTIDE SEQUENCE [LARGE SCALE GENOMIC DNA]</scope>
    <source>
        <strain evidence="12">HaeL-2018</strain>
    </source>
</reference>
<dbReference type="Gene3D" id="3.30.200.20">
    <property type="entry name" value="Phosphorylase Kinase, domain 1"/>
    <property type="match status" value="1"/>
</dbReference>
<dbReference type="GO" id="GO:0005634">
    <property type="term" value="C:nucleus"/>
    <property type="evidence" value="ECO:0007669"/>
    <property type="project" value="TreeGrafter"/>
</dbReference>
<dbReference type="Gene3D" id="1.10.510.10">
    <property type="entry name" value="Transferase(Phosphotransferase) domain 1"/>
    <property type="match status" value="1"/>
</dbReference>
<dbReference type="GO" id="GO:0051321">
    <property type="term" value="P:meiotic cell cycle"/>
    <property type="evidence" value="ECO:0007669"/>
    <property type="project" value="TreeGrafter"/>
</dbReference>
<dbReference type="GO" id="GO:0005524">
    <property type="term" value="F:ATP binding"/>
    <property type="evidence" value="ECO:0007669"/>
    <property type="project" value="UniProtKB-KW"/>
</dbReference>
<evidence type="ECO:0000256" key="4">
    <source>
        <dbReference type="ARBA" id="ARBA00022723"/>
    </source>
</evidence>
<keyword evidence="9" id="KW-0131">Cell cycle</keyword>
<dbReference type="OrthoDB" id="5337378at2759"/>
<protein>
    <recommendedName>
        <fullName evidence="1">non-specific serine/threonine protein kinase</fullName>
        <ecNumber evidence="1">2.7.11.1</ecNumber>
    </recommendedName>
</protein>
<evidence type="ECO:0000256" key="11">
    <source>
        <dbReference type="ARBA" id="ARBA00048679"/>
    </source>
</evidence>
<evidence type="ECO:0000256" key="9">
    <source>
        <dbReference type="ARBA" id="ARBA00023306"/>
    </source>
</evidence>
<dbReference type="PANTHER" id="PTHR11042">
    <property type="entry name" value="EUKARYOTIC TRANSLATION INITIATION FACTOR 2-ALPHA KINASE EIF2-ALPHA KINASE -RELATED"/>
    <property type="match status" value="1"/>
</dbReference>
<keyword evidence="3" id="KW-0808">Transferase</keyword>
<dbReference type="Proteomes" id="UP000821853">
    <property type="component" value="Unassembled WGS sequence"/>
</dbReference>
<evidence type="ECO:0000313" key="13">
    <source>
        <dbReference type="Proteomes" id="UP000821853"/>
    </source>
</evidence>
<keyword evidence="5" id="KW-0547">Nucleotide-binding</keyword>
<keyword evidence="13" id="KW-1185">Reference proteome</keyword>
<dbReference type="AlphaFoldDB" id="A0A9J6H7W6"/>
<evidence type="ECO:0000256" key="7">
    <source>
        <dbReference type="ARBA" id="ARBA00022840"/>
    </source>
</evidence>
<keyword evidence="8" id="KW-0460">Magnesium</keyword>
<dbReference type="EMBL" id="JABSTR010001038">
    <property type="protein sequence ID" value="KAH9383249.1"/>
    <property type="molecule type" value="Genomic_DNA"/>
</dbReference>
<dbReference type="InterPro" id="IPR011009">
    <property type="entry name" value="Kinase-like_dom_sf"/>
</dbReference>
<evidence type="ECO:0000313" key="12">
    <source>
        <dbReference type="EMBL" id="KAH9383249.1"/>
    </source>
</evidence>